<proteinExistence type="predicted"/>
<dbReference type="InterPro" id="IPR041467">
    <property type="entry name" value="Sco4008_C"/>
</dbReference>
<gene>
    <name evidence="5" type="ORF">SAMN04489732_101295</name>
</gene>
<evidence type="ECO:0000256" key="3">
    <source>
        <dbReference type="SAM" id="MobiDB-lite"/>
    </source>
</evidence>
<accession>A0A1H8QC57</accession>
<evidence type="ECO:0000259" key="4">
    <source>
        <dbReference type="PROSITE" id="PS50977"/>
    </source>
</evidence>
<feature type="DNA-binding region" description="H-T-H motif" evidence="2">
    <location>
        <begin position="16"/>
        <end position="35"/>
    </location>
</feature>
<feature type="domain" description="HTH tetR-type" evidence="4">
    <location>
        <begin position="1"/>
        <end position="53"/>
    </location>
</feature>
<evidence type="ECO:0000313" key="6">
    <source>
        <dbReference type="Proteomes" id="UP000198582"/>
    </source>
</evidence>
<dbReference type="AlphaFoldDB" id="A0A1H8QC57"/>
<evidence type="ECO:0000256" key="2">
    <source>
        <dbReference type="PROSITE-ProRule" id="PRU00335"/>
    </source>
</evidence>
<dbReference type="Pfam" id="PF00440">
    <property type="entry name" value="TetR_N"/>
    <property type="match status" value="1"/>
</dbReference>
<protein>
    <submittedName>
        <fullName evidence="5">DNA-binding transcriptional regulator, AcrR family</fullName>
    </submittedName>
</protein>
<dbReference type="Proteomes" id="UP000198582">
    <property type="component" value="Unassembled WGS sequence"/>
</dbReference>
<dbReference type="GO" id="GO:0003677">
    <property type="term" value="F:DNA binding"/>
    <property type="evidence" value="ECO:0007669"/>
    <property type="project" value="UniProtKB-UniRule"/>
</dbReference>
<dbReference type="PANTHER" id="PTHR30328">
    <property type="entry name" value="TRANSCRIPTIONAL REPRESSOR"/>
    <property type="match status" value="1"/>
</dbReference>
<sequence>MAAAIAEFGARGPDATMADIAKRAGINKERLYNYYGDKRALFETVLSDQLRQLAAAVGRPDGRAEEVGEFAGRTFDYHQQHPELVRLLLWEALGQEPAVDEDNRTTQYRNQVEWYTAAQREGVLDEEIDADYAIFMAIALSAWWVAVPQLARMLTGADADNPAERARRRAAVVRAAERIALPHDRRSSTSEGKNQP</sequence>
<dbReference type="InterPro" id="IPR050109">
    <property type="entry name" value="HTH-type_TetR-like_transc_reg"/>
</dbReference>
<evidence type="ECO:0000256" key="1">
    <source>
        <dbReference type="ARBA" id="ARBA00023125"/>
    </source>
</evidence>
<feature type="compositionally biased region" description="Basic and acidic residues" evidence="3">
    <location>
        <begin position="177"/>
        <end position="188"/>
    </location>
</feature>
<dbReference type="STRING" id="394193.SAMN04489732_101295"/>
<dbReference type="InterPro" id="IPR009057">
    <property type="entry name" value="Homeodomain-like_sf"/>
</dbReference>
<reference evidence="5 6" key="1">
    <citation type="submission" date="2016-10" db="EMBL/GenBank/DDBJ databases">
        <authorList>
            <person name="de Groot N.N."/>
        </authorList>
    </citation>
    <scope>NUCLEOTIDE SEQUENCE [LARGE SCALE GENOMIC DNA]</scope>
    <source>
        <strain evidence="5 6">DSM 44993</strain>
    </source>
</reference>
<dbReference type="Gene3D" id="1.10.357.10">
    <property type="entry name" value="Tetracycline Repressor, domain 2"/>
    <property type="match status" value="1"/>
</dbReference>
<dbReference type="SUPFAM" id="SSF48498">
    <property type="entry name" value="Tetracyclin repressor-like, C-terminal domain"/>
    <property type="match status" value="1"/>
</dbReference>
<name>A0A1H8QC57_9PSEU</name>
<dbReference type="InterPro" id="IPR001647">
    <property type="entry name" value="HTH_TetR"/>
</dbReference>
<feature type="region of interest" description="Disordered" evidence="3">
    <location>
        <begin position="177"/>
        <end position="196"/>
    </location>
</feature>
<dbReference type="Pfam" id="PF17926">
    <property type="entry name" value="TetR_C_21"/>
    <property type="match status" value="1"/>
</dbReference>
<keyword evidence="6" id="KW-1185">Reference proteome</keyword>
<dbReference type="GO" id="GO:0006355">
    <property type="term" value="P:regulation of DNA-templated transcription"/>
    <property type="evidence" value="ECO:0007669"/>
    <property type="project" value="UniProtKB-ARBA"/>
</dbReference>
<dbReference type="PANTHER" id="PTHR30328:SF54">
    <property type="entry name" value="HTH-TYPE TRANSCRIPTIONAL REPRESSOR SCO4008"/>
    <property type="match status" value="1"/>
</dbReference>
<dbReference type="PROSITE" id="PS50977">
    <property type="entry name" value="HTH_TETR_2"/>
    <property type="match status" value="1"/>
</dbReference>
<dbReference type="EMBL" id="FOEF01000001">
    <property type="protein sequence ID" value="SEO51789.1"/>
    <property type="molecule type" value="Genomic_DNA"/>
</dbReference>
<organism evidence="5 6">
    <name type="scientific">Amycolatopsis saalfeldensis</name>
    <dbReference type="NCBI Taxonomy" id="394193"/>
    <lineage>
        <taxon>Bacteria</taxon>
        <taxon>Bacillati</taxon>
        <taxon>Actinomycetota</taxon>
        <taxon>Actinomycetes</taxon>
        <taxon>Pseudonocardiales</taxon>
        <taxon>Pseudonocardiaceae</taxon>
        <taxon>Amycolatopsis</taxon>
    </lineage>
</organism>
<keyword evidence="1 2" id="KW-0238">DNA-binding</keyword>
<dbReference type="InterPro" id="IPR036271">
    <property type="entry name" value="Tet_transcr_reg_TetR-rel_C_sf"/>
</dbReference>
<evidence type="ECO:0000313" key="5">
    <source>
        <dbReference type="EMBL" id="SEO51789.1"/>
    </source>
</evidence>
<dbReference type="SUPFAM" id="SSF46689">
    <property type="entry name" value="Homeodomain-like"/>
    <property type="match status" value="1"/>
</dbReference>